<evidence type="ECO:0000256" key="1">
    <source>
        <dbReference type="SAM" id="MobiDB-lite"/>
    </source>
</evidence>
<dbReference type="RefSeq" id="XP_030075436.1">
    <property type="nucleotide sequence ID" value="XM_030219576.1"/>
</dbReference>
<dbReference type="Pfam" id="PF13383">
    <property type="entry name" value="Methyltransf_22"/>
    <property type="match status" value="1"/>
</dbReference>
<keyword evidence="2" id="KW-0732">Signal</keyword>
<feature type="domain" description="Methyltransferase" evidence="3">
    <location>
        <begin position="144"/>
        <end position="325"/>
    </location>
</feature>
<evidence type="ECO:0000313" key="6">
    <source>
        <dbReference type="RefSeq" id="XP_030075433.1"/>
    </source>
</evidence>
<evidence type="ECO:0000313" key="9">
    <source>
        <dbReference type="RefSeq" id="XP_030075436.1"/>
    </source>
</evidence>
<dbReference type="RefSeq" id="XP_030075435.1">
    <property type="nucleotide sequence ID" value="XM_030219575.1"/>
</dbReference>
<dbReference type="Proteomes" id="UP000515156">
    <property type="component" value="Chromosome 11"/>
</dbReference>
<accession>A0A6P7ZKN5</accession>
<dbReference type="PANTHER" id="PTHR32026">
    <property type="entry name" value="METHYLTRANSFERASE-LIKE PROTEIN 24"/>
    <property type="match status" value="1"/>
</dbReference>
<protein>
    <submittedName>
        <fullName evidence="5 6">Methyltransferase-like protein 24 isoform X1</fullName>
    </submittedName>
</protein>
<gene>
    <name evidence="5 6 7 8 9" type="primary">LOC115480714</name>
</gene>
<dbReference type="AlphaFoldDB" id="A0A6P7ZKN5"/>
<proteinExistence type="predicted"/>
<dbReference type="GeneID" id="115480714"/>
<dbReference type="InterPro" id="IPR026913">
    <property type="entry name" value="METTL24"/>
</dbReference>
<dbReference type="RefSeq" id="XP_030075432.1">
    <property type="nucleotide sequence ID" value="XM_030219572.1"/>
</dbReference>
<evidence type="ECO:0000313" key="5">
    <source>
        <dbReference type="RefSeq" id="XP_030075432.1"/>
    </source>
</evidence>
<feature type="chain" id="PRO_5044652626" evidence="2">
    <location>
        <begin position="22"/>
        <end position="355"/>
    </location>
</feature>
<feature type="region of interest" description="Disordered" evidence="1">
    <location>
        <begin position="65"/>
        <end position="84"/>
    </location>
</feature>
<organism evidence="4 7">
    <name type="scientific">Microcaecilia unicolor</name>
    <dbReference type="NCBI Taxonomy" id="1415580"/>
    <lineage>
        <taxon>Eukaryota</taxon>
        <taxon>Metazoa</taxon>
        <taxon>Chordata</taxon>
        <taxon>Craniata</taxon>
        <taxon>Vertebrata</taxon>
        <taxon>Euteleostomi</taxon>
        <taxon>Amphibia</taxon>
        <taxon>Gymnophiona</taxon>
        <taxon>Siphonopidae</taxon>
        <taxon>Microcaecilia</taxon>
    </lineage>
</organism>
<evidence type="ECO:0000313" key="4">
    <source>
        <dbReference type="Proteomes" id="UP000515156"/>
    </source>
</evidence>
<reference evidence="7 8" key="2">
    <citation type="submission" date="2025-04" db="UniProtKB">
        <authorList>
            <consortium name="RefSeq"/>
        </authorList>
    </citation>
    <scope>IDENTIFICATION</scope>
</reference>
<dbReference type="InterPro" id="IPR025714">
    <property type="entry name" value="Methyltranfer_dom"/>
</dbReference>
<dbReference type="RefSeq" id="XP_030075433.1">
    <property type="nucleotide sequence ID" value="XM_030219573.1"/>
</dbReference>
<keyword evidence="4" id="KW-1185">Reference proteome</keyword>
<dbReference type="OrthoDB" id="10006218at2759"/>
<feature type="signal peptide" evidence="2">
    <location>
        <begin position="1"/>
        <end position="21"/>
    </location>
</feature>
<dbReference type="PANTHER" id="PTHR32026:SF23">
    <property type="entry name" value="METHYLTRANSFERASE-LIKE PROTEIN 24"/>
    <property type="match status" value="1"/>
</dbReference>
<evidence type="ECO:0000256" key="2">
    <source>
        <dbReference type="SAM" id="SignalP"/>
    </source>
</evidence>
<evidence type="ECO:0000259" key="3">
    <source>
        <dbReference type="Pfam" id="PF13383"/>
    </source>
</evidence>
<dbReference type="KEGG" id="muo:115480714"/>
<sequence>MGCWGLSSWAFIRLLLLGCWALSLLHLLLNSWTWPRTTGDPRQQPPPYTVLTIHQGYQAPQALGKERRGSGLGAGQHYQDENEQHLAHSQKLPRQLNLQPWADLSESFESEAQRFLRYIGTLQLHCAVVLSQALPRGHLDGAEGAWAVCLDHMTTISLKQQQEKCLVYTFSVVKRTTDFAEKMSDVGCEVHSFGLTPQKEDDPGHKNQRIVHHPRLWLDWREHRLITSLQGQKSSSKKLQQILQELGHMKIDVLEADLASAEWKILESTLLDGTLEAVHQLILTIHVHWPGFEVAGNETAVVRYWYSLLKDLETRGFLLFHSYQNPDRPQLFLHKSHFNTSSSYTLGWVNTRWMF</sequence>
<dbReference type="RefSeq" id="XP_030075434.1">
    <property type="nucleotide sequence ID" value="XM_030219574.1"/>
</dbReference>
<evidence type="ECO:0000313" key="8">
    <source>
        <dbReference type="RefSeq" id="XP_030075435.1"/>
    </source>
</evidence>
<reference evidence="4" key="1">
    <citation type="submission" date="2024-06" db="UniProtKB">
        <authorList>
            <consortium name="RefSeq"/>
        </authorList>
    </citation>
    <scope>NUCLEOTIDE SEQUENCE [LARGE SCALE GENOMIC DNA]</scope>
</reference>
<evidence type="ECO:0000313" key="7">
    <source>
        <dbReference type="RefSeq" id="XP_030075434.1"/>
    </source>
</evidence>
<name>A0A6P7ZKN5_9AMPH</name>